<dbReference type="InterPro" id="IPR035899">
    <property type="entry name" value="DBL_dom_sf"/>
</dbReference>
<keyword evidence="5" id="KW-0479">Metal-binding</keyword>
<dbReference type="Pfam" id="PF00017">
    <property type="entry name" value="SH2"/>
    <property type="match status" value="1"/>
</dbReference>
<dbReference type="InterPro" id="IPR001849">
    <property type="entry name" value="PH_domain"/>
</dbReference>
<protein>
    <recommendedName>
        <fullName evidence="21">Protein vav</fullName>
    </recommendedName>
</protein>
<evidence type="ECO:0000259" key="13">
    <source>
        <dbReference type="PROSITE" id="PS50001"/>
    </source>
</evidence>
<dbReference type="PROSITE" id="PS50010">
    <property type="entry name" value="DH_2"/>
    <property type="match status" value="1"/>
</dbReference>
<keyword evidence="7" id="KW-0863">Zinc-finger</keyword>
<feature type="domain" description="SH2" evidence="13">
    <location>
        <begin position="625"/>
        <end position="728"/>
    </location>
</feature>
<dbReference type="InterPro" id="IPR037832">
    <property type="entry name" value="PH_Vav"/>
</dbReference>
<evidence type="ECO:0000256" key="7">
    <source>
        <dbReference type="ARBA" id="ARBA00022771"/>
    </source>
</evidence>
<dbReference type="PRINTS" id="PR00008">
    <property type="entry name" value="DAGPEDOMAIN"/>
</dbReference>
<dbReference type="Gene3D" id="1.10.418.10">
    <property type="entry name" value="Calponin-like domain"/>
    <property type="match status" value="1"/>
</dbReference>
<feature type="domain" description="Calponin-homology (CH)" evidence="17">
    <location>
        <begin position="5"/>
        <end position="124"/>
    </location>
</feature>
<reference evidence="19 20" key="1">
    <citation type="submission" date="2024-03" db="EMBL/GenBank/DDBJ databases">
        <title>The genome assembly and annotation of the cricket Gryllus longicercus Weissman &amp; Gray.</title>
        <authorList>
            <person name="Szrajer S."/>
            <person name="Gray D."/>
            <person name="Ylla G."/>
        </authorList>
    </citation>
    <scope>NUCLEOTIDE SEQUENCE [LARGE SCALE GENOMIC DNA]</scope>
    <source>
        <strain evidence="19">DAG 2021-001</strain>
        <tissue evidence="19">Whole body minus gut</tissue>
    </source>
</reference>
<dbReference type="Gene3D" id="3.30.60.20">
    <property type="match status" value="1"/>
</dbReference>
<dbReference type="Gene3D" id="1.20.900.10">
    <property type="entry name" value="Dbl homology (DH) domain"/>
    <property type="match status" value="1"/>
</dbReference>
<dbReference type="GO" id="GO:0005737">
    <property type="term" value="C:cytoplasm"/>
    <property type="evidence" value="ECO:0007669"/>
    <property type="project" value="TreeGrafter"/>
</dbReference>
<dbReference type="Pfam" id="PF00018">
    <property type="entry name" value="SH3_1"/>
    <property type="match status" value="1"/>
</dbReference>
<dbReference type="AlphaFoldDB" id="A0AAN9VV08"/>
<keyword evidence="2 12" id="KW-0728">SH3 domain</keyword>
<evidence type="ECO:0008006" key="21">
    <source>
        <dbReference type="Google" id="ProtNLM"/>
    </source>
</evidence>
<evidence type="ECO:0000256" key="5">
    <source>
        <dbReference type="ARBA" id="ARBA00022723"/>
    </source>
</evidence>
<dbReference type="SMART" id="SM00326">
    <property type="entry name" value="SH3"/>
    <property type="match status" value="1"/>
</dbReference>
<dbReference type="Gene3D" id="3.30.505.10">
    <property type="entry name" value="SH2 domain"/>
    <property type="match status" value="1"/>
</dbReference>
<dbReference type="InterPro" id="IPR002219">
    <property type="entry name" value="PKC_DAG/PE"/>
</dbReference>
<dbReference type="GO" id="GO:0016477">
    <property type="term" value="P:cell migration"/>
    <property type="evidence" value="ECO:0007669"/>
    <property type="project" value="TreeGrafter"/>
</dbReference>
<evidence type="ECO:0000313" key="19">
    <source>
        <dbReference type="EMBL" id="KAK7867227.1"/>
    </source>
</evidence>
<dbReference type="PANTHER" id="PTHR45818">
    <property type="entry name" value="PROTEIN VAV"/>
    <property type="match status" value="1"/>
</dbReference>
<evidence type="ECO:0000256" key="9">
    <source>
        <dbReference type="ARBA" id="ARBA00022842"/>
    </source>
</evidence>
<evidence type="ECO:0000256" key="11">
    <source>
        <dbReference type="PROSITE-ProRule" id="PRU00191"/>
    </source>
</evidence>
<keyword evidence="4" id="KW-0344">Guanine-nucleotide releasing factor</keyword>
<dbReference type="SUPFAM" id="SSF50044">
    <property type="entry name" value="SH3-domain"/>
    <property type="match status" value="1"/>
</dbReference>
<organism evidence="19 20">
    <name type="scientific">Gryllus longicercus</name>
    <dbReference type="NCBI Taxonomy" id="2509291"/>
    <lineage>
        <taxon>Eukaryota</taxon>
        <taxon>Metazoa</taxon>
        <taxon>Ecdysozoa</taxon>
        <taxon>Arthropoda</taxon>
        <taxon>Hexapoda</taxon>
        <taxon>Insecta</taxon>
        <taxon>Pterygota</taxon>
        <taxon>Neoptera</taxon>
        <taxon>Polyneoptera</taxon>
        <taxon>Orthoptera</taxon>
        <taxon>Ensifera</taxon>
        <taxon>Gryllidea</taxon>
        <taxon>Grylloidea</taxon>
        <taxon>Gryllidae</taxon>
        <taxon>Gryllinae</taxon>
        <taxon>Gryllus</taxon>
    </lineage>
</organism>
<dbReference type="SMART" id="SM00233">
    <property type="entry name" value="PH"/>
    <property type="match status" value="1"/>
</dbReference>
<dbReference type="SUPFAM" id="SSF47576">
    <property type="entry name" value="Calponin-homology domain, CH-domain"/>
    <property type="match status" value="1"/>
</dbReference>
<dbReference type="PROSITE" id="PS50003">
    <property type="entry name" value="PH_DOMAIN"/>
    <property type="match status" value="1"/>
</dbReference>
<evidence type="ECO:0000256" key="12">
    <source>
        <dbReference type="PROSITE-ProRule" id="PRU00192"/>
    </source>
</evidence>
<accession>A0AAN9VV08</accession>
<comment type="caution">
    <text evidence="19">The sequence shown here is derived from an EMBL/GenBank/DDBJ whole genome shotgun (WGS) entry which is preliminary data.</text>
</comment>
<dbReference type="InterPro" id="IPR011993">
    <property type="entry name" value="PH-like_dom_sf"/>
</dbReference>
<dbReference type="InterPro" id="IPR055251">
    <property type="entry name" value="SOS1_NGEF_PH"/>
</dbReference>
<dbReference type="InterPro" id="IPR001715">
    <property type="entry name" value="CH_dom"/>
</dbReference>
<dbReference type="PROSITE" id="PS50081">
    <property type="entry name" value="ZF_DAG_PE_2"/>
    <property type="match status" value="1"/>
</dbReference>
<dbReference type="CDD" id="cd01223">
    <property type="entry name" value="PH_Vav"/>
    <property type="match status" value="1"/>
</dbReference>
<dbReference type="PROSITE" id="PS00479">
    <property type="entry name" value="ZF_DAG_PE_1"/>
    <property type="match status" value="1"/>
</dbReference>
<dbReference type="GO" id="GO:0048468">
    <property type="term" value="P:cell development"/>
    <property type="evidence" value="ECO:0007669"/>
    <property type="project" value="UniProtKB-ARBA"/>
</dbReference>
<dbReference type="InterPro" id="IPR001452">
    <property type="entry name" value="SH3_domain"/>
</dbReference>
<evidence type="ECO:0000256" key="4">
    <source>
        <dbReference type="ARBA" id="ARBA00022658"/>
    </source>
</evidence>
<dbReference type="Pfam" id="PF22697">
    <property type="entry name" value="SOS1_NGEF_PH"/>
    <property type="match status" value="1"/>
</dbReference>
<evidence type="ECO:0000256" key="8">
    <source>
        <dbReference type="ARBA" id="ARBA00022833"/>
    </source>
</evidence>
<dbReference type="GO" id="GO:0005085">
    <property type="term" value="F:guanyl-nucleotide exchange factor activity"/>
    <property type="evidence" value="ECO:0007669"/>
    <property type="project" value="UniProtKB-KW"/>
</dbReference>
<dbReference type="EMBL" id="JAZDUA010000125">
    <property type="protein sequence ID" value="KAK7867227.1"/>
    <property type="molecule type" value="Genomic_DNA"/>
</dbReference>
<dbReference type="Gene3D" id="2.30.30.40">
    <property type="entry name" value="SH3 Domains"/>
    <property type="match status" value="1"/>
</dbReference>
<name>A0AAN9VV08_9ORTH</name>
<dbReference type="SUPFAM" id="SSF50729">
    <property type="entry name" value="PH domain-like"/>
    <property type="match status" value="1"/>
</dbReference>
<keyword evidence="20" id="KW-1185">Reference proteome</keyword>
<evidence type="ECO:0000259" key="16">
    <source>
        <dbReference type="PROSITE" id="PS50010"/>
    </source>
</evidence>
<dbReference type="SUPFAM" id="SSF48065">
    <property type="entry name" value="DBL homology domain (DH-domain)"/>
    <property type="match status" value="1"/>
</dbReference>
<dbReference type="InterPro" id="IPR036860">
    <property type="entry name" value="SH2_dom_sf"/>
</dbReference>
<dbReference type="InterPro" id="IPR020454">
    <property type="entry name" value="DAG/PE-bd"/>
</dbReference>
<dbReference type="PRINTS" id="PR00401">
    <property type="entry name" value="SH2DOMAIN"/>
</dbReference>
<dbReference type="InterPro" id="IPR000219">
    <property type="entry name" value="DH_dom"/>
</dbReference>
<feature type="domain" description="SH3" evidence="14">
    <location>
        <begin position="726"/>
        <end position="789"/>
    </location>
</feature>
<sequence>MASKNEAWKDCADWLIRCEVLRPDHKANWPDAKIEDLAYTLRDGVLLCNLLNIVDPSCIDMKDVNQKPQLARFLCLRNIKTFLQTCQDAFGLKESDLFEPSMLFDLSDFYRVLNTLSKLSNSTKLQRKNIQGFSVHKNRSVSQEDIYKKLNSNDNDEPSRELSEEVEYGSYYSRIRNEEIYQDLCSINRQTQQQTHSSVSHSLEKRDYVIKELVETERNYVDVLTTVQKCFMRPLNNLLREEDAKIIFSGMRELAEIHQRFLRHLHKAVAPGSNERLSEVFLNWREKFLIYGDYCANLTKAQTLIQDVCARNELVNQEVMRCQQEANNGKFKLRDILSVPMQRILKYHLLLDKLISETQPNHEDYRGLERAKEAMVDVAQFINEVKRDSDMLQLMRDIQASISDWNISDNTDLKNYGRLLNDDELRIRAHDDQKVRMRYVFIFDQAMILCKSIRGESMYSYRESLNLAEYKVEDPYTRGVLRSNARWSYQWFLITKSQRTAYTMYARTEDLKRKWIKAIQEALDNIEPNGCRHTDHKFVMHTFEKPTTCNHCSKFLKGLIFQGYRCEKCDISIHKMCIPNSGRCGVREPPELPPRPIVPSPSPCQEQNGESSPWMDHRHLSEYLWFVGEMGRDRASHLLERRVNGTYLLRIRPQGPTHANETAYALSLKTDDKVKHMKVYGKQMDGTMHYYLSESRFFKSIVELINCYEQSSLGENFVGLDETLKLPYRQVVAIAEFDFVPKEPSHLQLRKGSHVLILGKERDANGWWKGKVQDKIGFFPKNYVRELSDSFNFMNLDS</sequence>
<evidence type="ECO:0000256" key="2">
    <source>
        <dbReference type="ARBA" id="ARBA00022443"/>
    </source>
</evidence>
<keyword evidence="10 11" id="KW-0727">SH2 domain</keyword>
<dbReference type="SMART" id="SM00325">
    <property type="entry name" value="RhoGEF"/>
    <property type="match status" value="1"/>
</dbReference>
<feature type="domain" description="Phorbol-ester/DAG-type" evidence="18">
    <location>
        <begin position="535"/>
        <end position="584"/>
    </location>
</feature>
<dbReference type="Proteomes" id="UP001378592">
    <property type="component" value="Unassembled WGS sequence"/>
</dbReference>
<dbReference type="CDD" id="cd00160">
    <property type="entry name" value="RhoGEF"/>
    <property type="match status" value="1"/>
</dbReference>
<dbReference type="Pfam" id="PF00307">
    <property type="entry name" value="CH"/>
    <property type="match status" value="1"/>
</dbReference>
<dbReference type="GO" id="GO:0008270">
    <property type="term" value="F:zinc ion binding"/>
    <property type="evidence" value="ECO:0007669"/>
    <property type="project" value="UniProtKB-KW"/>
</dbReference>
<dbReference type="Pfam" id="PF00130">
    <property type="entry name" value="C1_1"/>
    <property type="match status" value="1"/>
</dbReference>
<dbReference type="PANTHER" id="PTHR45818:SF3">
    <property type="entry name" value="PROTEIN VAV"/>
    <property type="match status" value="1"/>
</dbReference>
<feature type="domain" description="PH" evidence="15">
    <location>
        <begin position="412"/>
        <end position="524"/>
    </location>
</feature>
<keyword evidence="3" id="KW-0597">Phosphoprotein</keyword>
<dbReference type="GO" id="GO:0009653">
    <property type="term" value="P:anatomical structure morphogenesis"/>
    <property type="evidence" value="ECO:0007669"/>
    <property type="project" value="UniProtKB-ARBA"/>
</dbReference>
<dbReference type="CDD" id="cd21201">
    <property type="entry name" value="CH_VAV"/>
    <property type="match status" value="1"/>
</dbReference>
<dbReference type="SMART" id="SM00033">
    <property type="entry name" value="CH"/>
    <property type="match status" value="1"/>
</dbReference>
<dbReference type="PROSITE" id="PS50001">
    <property type="entry name" value="SH2"/>
    <property type="match status" value="1"/>
</dbReference>
<dbReference type="SUPFAM" id="SSF55550">
    <property type="entry name" value="SH2 domain"/>
    <property type="match status" value="1"/>
</dbReference>
<dbReference type="PROSITE" id="PS50002">
    <property type="entry name" value="SH3"/>
    <property type="match status" value="1"/>
</dbReference>
<evidence type="ECO:0000256" key="10">
    <source>
        <dbReference type="ARBA" id="ARBA00022999"/>
    </source>
</evidence>
<evidence type="ECO:0000259" key="17">
    <source>
        <dbReference type="PROSITE" id="PS50021"/>
    </source>
</evidence>
<dbReference type="InterPro" id="IPR036872">
    <property type="entry name" value="CH_dom_sf"/>
</dbReference>
<dbReference type="InterPro" id="IPR036028">
    <property type="entry name" value="SH3-like_dom_sf"/>
</dbReference>
<evidence type="ECO:0000259" key="18">
    <source>
        <dbReference type="PROSITE" id="PS50081"/>
    </source>
</evidence>
<gene>
    <name evidence="19" type="ORF">R5R35_008400</name>
</gene>
<keyword evidence="6" id="KW-0677">Repeat</keyword>
<evidence type="ECO:0000313" key="20">
    <source>
        <dbReference type="Proteomes" id="UP001378592"/>
    </source>
</evidence>
<evidence type="ECO:0000256" key="1">
    <source>
        <dbReference type="ARBA" id="ARBA00001946"/>
    </source>
</evidence>
<dbReference type="CDD" id="cd20810">
    <property type="entry name" value="C1_VAV"/>
    <property type="match status" value="1"/>
</dbReference>
<evidence type="ECO:0000259" key="15">
    <source>
        <dbReference type="PROSITE" id="PS50003"/>
    </source>
</evidence>
<keyword evidence="8" id="KW-0862">Zinc</keyword>
<evidence type="ECO:0000256" key="6">
    <source>
        <dbReference type="ARBA" id="ARBA00022737"/>
    </source>
</evidence>
<comment type="cofactor">
    <cofactor evidence="1">
        <name>Mg(2+)</name>
        <dbReference type="ChEBI" id="CHEBI:18420"/>
    </cofactor>
</comment>
<dbReference type="Gene3D" id="2.30.29.30">
    <property type="entry name" value="Pleckstrin-homology domain (PH domain)/Phosphotyrosine-binding domain (PTB)"/>
    <property type="match status" value="1"/>
</dbReference>
<dbReference type="PROSITE" id="PS50021">
    <property type="entry name" value="CH"/>
    <property type="match status" value="1"/>
</dbReference>
<dbReference type="SMART" id="SM00252">
    <property type="entry name" value="SH2"/>
    <property type="match status" value="1"/>
</dbReference>
<evidence type="ECO:0000256" key="3">
    <source>
        <dbReference type="ARBA" id="ARBA00022553"/>
    </source>
</evidence>
<keyword evidence="9" id="KW-0460">Magnesium</keyword>
<evidence type="ECO:0000259" key="14">
    <source>
        <dbReference type="PROSITE" id="PS50002"/>
    </source>
</evidence>
<dbReference type="SMART" id="SM00109">
    <property type="entry name" value="C1"/>
    <property type="match status" value="1"/>
</dbReference>
<dbReference type="Pfam" id="PF00621">
    <property type="entry name" value="RhoGEF"/>
    <property type="match status" value="1"/>
</dbReference>
<proteinExistence type="predicted"/>
<feature type="domain" description="DH" evidence="16">
    <location>
        <begin position="205"/>
        <end position="385"/>
    </location>
</feature>
<dbReference type="InterPro" id="IPR000980">
    <property type="entry name" value="SH2"/>
</dbReference>